<dbReference type="AlphaFoldDB" id="V5WGG8"/>
<reference evidence="1 2" key="1">
    <citation type="journal article" date="2015" name="Stand. Genomic Sci.">
        <title>Complete genome sequence and description of Salinispira pacifica gen. nov., sp. nov., a novel spirochaete isolated form a hypersaline microbial mat.</title>
        <authorList>
            <person name="Ben Hania W."/>
            <person name="Joseph M."/>
            <person name="Schumann P."/>
            <person name="Bunk B."/>
            <person name="Fiebig A."/>
            <person name="Sproer C."/>
            <person name="Klenk H.P."/>
            <person name="Fardeau M.L."/>
            <person name="Spring S."/>
        </authorList>
    </citation>
    <scope>NUCLEOTIDE SEQUENCE [LARGE SCALE GENOMIC DNA]</scope>
    <source>
        <strain evidence="1 2">L21-RPul-D2</strain>
    </source>
</reference>
<protein>
    <submittedName>
        <fullName evidence="1">Uncharacterized protein</fullName>
    </submittedName>
</protein>
<dbReference type="HOGENOM" id="CLU_3316704_0_0_12"/>
<organism evidence="1 2">
    <name type="scientific">Salinispira pacifica</name>
    <dbReference type="NCBI Taxonomy" id="1307761"/>
    <lineage>
        <taxon>Bacteria</taxon>
        <taxon>Pseudomonadati</taxon>
        <taxon>Spirochaetota</taxon>
        <taxon>Spirochaetia</taxon>
        <taxon>Spirochaetales</taxon>
        <taxon>Spirochaetaceae</taxon>
        <taxon>Salinispira</taxon>
    </lineage>
</organism>
<gene>
    <name evidence="1" type="ORF">L21SP2_1243</name>
</gene>
<evidence type="ECO:0000313" key="1">
    <source>
        <dbReference type="EMBL" id="AHC14644.1"/>
    </source>
</evidence>
<sequence length="39" mass="4607">MDSTIFFRNFTKGFYSEPDSMNRESYASEDYSIAEPLPY</sequence>
<proteinExistence type="predicted"/>
<dbReference type="Proteomes" id="UP000018680">
    <property type="component" value="Chromosome"/>
</dbReference>
<name>V5WGG8_9SPIO</name>
<dbReference type="EMBL" id="CP006939">
    <property type="protein sequence ID" value="AHC14644.1"/>
    <property type="molecule type" value="Genomic_DNA"/>
</dbReference>
<accession>V5WGG8</accession>
<evidence type="ECO:0000313" key="2">
    <source>
        <dbReference type="Proteomes" id="UP000018680"/>
    </source>
</evidence>
<keyword evidence="2" id="KW-1185">Reference proteome</keyword>
<dbReference type="KEGG" id="slr:L21SP2_1243"/>